<feature type="compositionally biased region" description="Acidic residues" evidence="1">
    <location>
        <begin position="50"/>
        <end position="79"/>
    </location>
</feature>
<evidence type="ECO:0000256" key="1">
    <source>
        <dbReference type="SAM" id="MobiDB-lite"/>
    </source>
</evidence>
<dbReference type="Proteomes" id="UP000766904">
    <property type="component" value="Unassembled WGS sequence"/>
</dbReference>
<sequence length="233" mass="25131">METNRPTKRTNRIDRRTLLQLLCVTGVAGMAGCLDGDDGVNGTGDVADNNGDDASDDAGDDEAPAVEDSETDTDDEDGDPYLREELENAIETLDAPEPGSATVVFENDGEYHTEDVECSEDSSDPDDPEKGGSEGFFEFEDGEAFGVELSRIDDTDGIRNTITLTVPNPDEDSQFEEAEVPRSLWPIKPEEGADGRSAFVIRENGTWYGGIELDLSDIESTDYGETLVAITCG</sequence>
<gene>
    <name evidence="2" type="ORF">CV102_16895</name>
</gene>
<accession>A0A8J8Q4Z9</accession>
<evidence type="ECO:0000313" key="3">
    <source>
        <dbReference type="Proteomes" id="UP000766904"/>
    </source>
</evidence>
<proteinExistence type="predicted"/>
<feature type="region of interest" description="Disordered" evidence="1">
    <location>
        <begin position="44"/>
        <end position="80"/>
    </location>
</feature>
<keyword evidence="3" id="KW-1185">Reference proteome</keyword>
<evidence type="ECO:0000313" key="2">
    <source>
        <dbReference type="EMBL" id="TYL37305.1"/>
    </source>
</evidence>
<dbReference type="PROSITE" id="PS51257">
    <property type="entry name" value="PROKAR_LIPOPROTEIN"/>
    <property type="match status" value="1"/>
</dbReference>
<comment type="caution">
    <text evidence="2">The sequence shown here is derived from an EMBL/GenBank/DDBJ whole genome shotgun (WGS) entry which is preliminary data.</text>
</comment>
<dbReference type="AlphaFoldDB" id="A0A8J8Q4Z9"/>
<organism evidence="2 3">
    <name type="scientific">Natronococcus pandeyae</name>
    <dbReference type="NCBI Taxonomy" id="2055836"/>
    <lineage>
        <taxon>Archaea</taxon>
        <taxon>Methanobacteriati</taxon>
        <taxon>Methanobacteriota</taxon>
        <taxon>Stenosarchaea group</taxon>
        <taxon>Halobacteria</taxon>
        <taxon>Halobacteriales</taxon>
        <taxon>Natrialbaceae</taxon>
        <taxon>Natronococcus</taxon>
    </lineage>
</organism>
<name>A0A8J8Q4Z9_9EURY</name>
<protein>
    <submittedName>
        <fullName evidence="2">Uncharacterized protein</fullName>
    </submittedName>
</protein>
<feature type="compositionally biased region" description="Acidic residues" evidence="1">
    <location>
        <begin position="116"/>
        <end position="127"/>
    </location>
</feature>
<feature type="region of interest" description="Disordered" evidence="1">
    <location>
        <begin position="112"/>
        <end position="136"/>
    </location>
</feature>
<dbReference type="EMBL" id="PHNJ01000010">
    <property type="protein sequence ID" value="TYL37305.1"/>
    <property type="molecule type" value="Genomic_DNA"/>
</dbReference>
<reference evidence="2" key="1">
    <citation type="submission" date="2017-11" db="EMBL/GenBank/DDBJ databases">
        <authorList>
            <person name="Kajale S.C."/>
            <person name="Sharma A."/>
        </authorList>
    </citation>
    <scope>NUCLEOTIDE SEQUENCE</scope>
    <source>
        <strain evidence="2">LS1_42</strain>
    </source>
</reference>